<proteinExistence type="predicted"/>
<comment type="caution">
    <text evidence="2">The sequence shown here is derived from an EMBL/GenBank/DDBJ whole genome shotgun (WGS) entry which is preliminary data.</text>
</comment>
<evidence type="ECO:0000313" key="2">
    <source>
        <dbReference type="EMBL" id="GFY87312.1"/>
    </source>
</evidence>
<keyword evidence="3" id="KW-1185">Reference proteome</keyword>
<organism evidence="2 3">
    <name type="scientific">Actinidia rufa</name>
    <dbReference type="NCBI Taxonomy" id="165716"/>
    <lineage>
        <taxon>Eukaryota</taxon>
        <taxon>Viridiplantae</taxon>
        <taxon>Streptophyta</taxon>
        <taxon>Embryophyta</taxon>
        <taxon>Tracheophyta</taxon>
        <taxon>Spermatophyta</taxon>
        <taxon>Magnoliopsida</taxon>
        <taxon>eudicotyledons</taxon>
        <taxon>Gunneridae</taxon>
        <taxon>Pentapetalae</taxon>
        <taxon>asterids</taxon>
        <taxon>Ericales</taxon>
        <taxon>Actinidiaceae</taxon>
        <taxon>Actinidia</taxon>
    </lineage>
</organism>
<feature type="coiled-coil region" evidence="1">
    <location>
        <begin position="171"/>
        <end position="226"/>
    </location>
</feature>
<dbReference type="Proteomes" id="UP000585474">
    <property type="component" value="Unassembled WGS sequence"/>
</dbReference>
<keyword evidence="1" id="KW-0175">Coiled coil</keyword>
<dbReference type="EMBL" id="BJWL01000005">
    <property type="protein sequence ID" value="GFY87312.1"/>
    <property type="molecule type" value="Genomic_DNA"/>
</dbReference>
<evidence type="ECO:0000256" key="1">
    <source>
        <dbReference type="SAM" id="Coils"/>
    </source>
</evidence>
<dbReference type="AlphaFoldDB" id="A0A7J0ELW9"/>
<accession>A0A7J0ELW9</accession>
<sequence length="251" mass="28928">MSGEVTIEDLENSLPSWISDHLGDRSYMETTVREYPNSPREDHIEAIQGLPIDTKPPPEKETNIMTQDKLDHLGKSCYFPAGVQAPPSGWQDFIWPVAMMKPQSIQEQFWGLRLLWSRARLRRRSLSRLSPTEDVGEDGARRDGHSILPRATVLGFSLVDRAREMRDGMMAKDLKSTVAELEADKERSDVALLFLEKEMAGLKKYKEDFDVATEKLEKKVAEMKRRENLTKKLAIDEFKTFKEYKETKLPR</sequence>
<gene>
    <name evidence="2" type="ORF">Acr_05g0009510</name>
</gene>
<name>A0A7J0ELW9_9ERIC</name>
<protein>
    <submittedName>
        <fullName evidence="2">Uncharacterized protein</fullName>
    </submittedName>
</protein>
<evidence type="ECO:0000313" key="3">
    <source>
        <dbReference type="Proteomes" id="UP000585474"/>
    </source>
</evidence>
<reference evidence="2 3" key="1">
    <citation type="submission" date="2019-07" db="EMBL/GenBank/DDBJ databases">
        <title>De Novo Assembly of kiwifruit Actinidia rufa.</title>
        <authorList>
            <person name="Sugita-Konishi S."/>
            <person name="Sato K."/>
            <person name="Mori E."/>
            <person name="Abe Y."/>
            <person name="Kisaki G."/>
            <person name="Hamano K."/>
            <person name="Suezawa K."/>
            <person name="Otani M."/>
            <person name="Fukuda T."/>
            <person name="Manabe T."/>
            <person name="Gomi K."/>
            <person name="Tabuchi M."/>
            <person name="Akimitsu K."/>
            <person name="Kataoka I."/>
        </authorList>
    </citation>
    <scope>NUCLEOTIDE SEQUENCE [LARGE SCALE GENOMIC DNA]</scope>
    <source>
        <strain evidence="3">cv. Fuchu</strain>
    </source>
</reference>